<dbReference type="PANTHER" id="PTHR43806:SF11">
    <property type="entry name" value="CEREVISIN-RELATED"/>
    <property type="match status" value="1"/>
</dbReference>
<accession>A0ABV5BNI1</accession>
<dbReference type="InterPro" id="IPR023827">
    <property type="entry name" value="Peptidase_S8_Asp-AS"/>
</dbReference>
<evidence type="ECO:0000256" key="6">
    <source>
        <dbReference type="RuleBase" id="RU003355"/>
    </source>
</evidence>
<dbReference type="RefSeq" id="WP_135699901.1">
    <property type="nucleotide sequence ID" value="NZ_JBHILI010000005.1"/>
</dbReference>
<dbReference type="Pfam" id="PF00082">
    <property type="entry name" value="Peptidase_S8"/>
    <property type="match status" value="2"/>
</dbReference>
<feature type="chain" id="PRO_5046083446" evidence="7">
    <location>
        <begin position="28"/>
        <end position="666"/>
    </location>
</feature>
<proteinExistence type="inferred from homology"/>
<dbReference type="PROSITE" id="PS51892">
    <property type="entry name" value="SUBTILASE"/>
    <property type="match status" value="1"/>
</dbReference>
<keyword evidence="7" id="KW-0732">Signal</keyword>
<dbReference type="InterPro" id="IPR023828">
    <property type="entry name" value="Peptidase_S8_Ser-AS"/>
</dbReference>
<feature type="active site" description="Charge relay system" evidence="5">
    <location>
        <position position="596"/>
    </location>
</feature>
<keyword evidence="4 5" id="KW-0720">Serine protease</keyword>
<dbReference type="EMBL" id="JBHILJ010000004">
    <property type="protein sequence ID" value="MFB5736851.1"/>
    <property type="molecule type" value="Genomic_DNA"/>
</dbReference>
<evidence type="ECO:0000256" key="5">
    <source>
        <dbReference type="PROSITE-ProRule" id="PRU01240"/>
    </source>
</evidence>
<dbReference type="InterPro" id="IPR015500">
    <property type="entry name" value="Peptidase_S8_subtilisin-rel"/>
</dbReference>
<sequence length="666" mass="69800">MKMKQYLKNSIILGTAILIAVSGGTFAEKGEEAETLAKKIGNGFKGIFVKDNPIVKGTNIEFKNRFVQNEIIVKFKSTAGSSVKSFAVDKLGGSVKEHLTAEGHSLVALKSGQTVEEAISSYNQLSEVEYVQPNYVYRATATVPNDTNYGQLWGLKNSNQTISVLSDPLYATNNPPGASGNDMDLESAWDITTDCNNTIVAVIDSGVNYNQEDLSSNMWDGSSCVSDTGTALGSCNSGYDYVDNDTTPLDLAGHGTHVAGTIAAVGNNNKGISGLCWTAKIMAVRVLDANGSGTTANIVKGVNFALRNGAKVINMSLGGSTFDTTFSNAIVSGGTTYDALFVVAAGNDGVDIKTSGSVANDNSYPCEYTASNLLCVAALDQAYSLASFSNKDSNATIASRSVDVGAPGTNIRSSWYGSDTLSSETFSSGWTYSGVAASDWGVISNLNTCGWSASLSGVPALVNPSTWCTTYYAASKNTSVYKTFNFSSYNGATIGFYLFLSLPDTGDIFSIKYNTIGGSPFTSGTTLFSQGNVSSGGTFVHLNYDMKDCLTSTCSFGFNLTTDSDATVSDGPIVIYMDVTGKTINNTTYNVINGTSMATPHVAGLAALLRSYNGSSFTYQDTLNAIVTAGDTPSSLTGTTRYGVAADARKALSYLTTPTGVSAAVQ</sequence>
<dbReference type="PROSITE" id="PS00137">
    <property type="entry name" value="SUBTILASE_HIS"/>
    <property type="match status" value="1"/>
</dbReference>
<evidence type="ECO:0000256" key="2">
    <source>
        <dbReference type="ARBA" id="ARBA00022670"/>
    </source>
</evidence>
<dbReference type="PROSITE" id="PS00136">
    <property type="entry name" value="SUBTILASE_ASP"/>
    <property type="match status" value="1"/>
</dbReference>
<dbReference type="InterPro" id="IPR000209">
    <property type="entry name" value="Peptidase_S8/S53_dom"/>
</dbReference>
<keyword evidence="2 5" id="KW-0645">Protease</keyword>
<evidence type="ECO:0000313" key="11">
    <source>
        <dbReference type="Proteomes" id="UP001580391"/>
    </source>
</evidence>
<evidence type="ECO:0000256" key="4">
    <source>
        <dbReference type="ARBA" id="ARBA00022825"/>
    </source>
</evidence>
<dbReference type="Proteomes" id="UP001580391">
    <property type="component" value="Unassembled WGS sequence"/>
</dbReference>
<evidence type="ECO:0000259" key="9">
    <source>
        <dbReference type="Pfam" id="PF22148"/>
    </source>
</evidence>
<organism evidence="10 11">
    <name type="scientific">Leptospira wolffii</name>
    <dbReference type="NCBI Taxonomy" id="409998"/>
    <lineage>
        <taxon>Bacteria</taxon>
        <taxon>Pseudomonadati</taxon>
        <taxon>Spirochaetota</taxon>
        <taxon>Spirochaetia</taxon>
        <taxon>Leptospirales</taxon>
        <taxon>Leptospiraceae</taxon>
        <taxon>Leptospira</taxon>
    </lineage>
</organism>
<dbReference type="PROSITE" id="PS00138">
    <property type="entry name" value="SUBTILASE_SER"/>
    <property type="match status" value="1"/>
</dbReference>
<dbReference type="InterPro" id="IPR022398">
    <property type="entry name" value="Peptidase_S8_His-AS"/>
</dbReference>
<dbReference type="InterPro" id="IPR054399">
    <property type="entry name" value="Fervidolysin-like_N_prodom"/>
</dbReference>
<comment type="similarity">
    <text evidence="1 5 6">Belongs to the peptidase S8 family.</text>
</comment>
<feature type="active site" description="Charge relay system" evidence="5">
    <location>
        <position position="204"/>
    </location>
</feature>
<feature type="domain" description="Fervidolysin-like N-terminal prodomain" evidence="9">
    <location>
        <begin position="63"/>
        <end position="134"/>
    </location>
</feature>
<evidence type="ECO:0000256" key="1">
    <source>
        <dbReference type="ARBA" id="ARBA00011073"/>
    </source>
</evidence>
<dbReference type="InterPro" id="IPR036852">
    <property type="entry name" value="Peptidase_S8/S53_dom_sf"/>
</dbReference>
<comment type="caution">
    <text evidence="10">The sequence shown here is derived from an EMBL/GenBank/DDBJ whole genome shotgun (WGS) entry which is preliminary data.</text>
</comment>
<name>A0ABV5BNI1_9LEPT</name>
<dbReference type="Gene3D" id="3.40.50.200">
    <property type="entry name" value="Peptidase S8/S53 domain"/>
    <property type="match status" value="2"/>
</dbReference>
<feature type="domain" description="Peptidase S8/S53" evidence="8">
    <location>
        <begin position="577"/>
        <end position="628"/>
    </location>
</feature>
<feature type="signal peptide" evidence="7">
    <location>
        <begin position="1"/>
        <end position="27"/>
    </location>
</feature>
<keyword evidence="3 5" id="KW-0378">Hydrolase</keyword>
<feature type="domain" description="Peptidase S8/S53" evidence="8">
    <location>
        <begin position="196"/>
        <end position="424"/>
    </location>
</feature>
<feature type="active site" description="Charge relay system" evidence="5">
    <location>
        <position position="254"/>
    </location>
</feature>
<evidence type="ECO:0000259" key="8">
    <source>
        <dbReference type="Pfam" id="PF00082"/>
    </source>
</evidence>
<reference evidence="10 11" key="1">
    <citation type="submission" date="2024-09" db="EMBL/GenBank/DDBJ databases">
        <title>Taxonomic and Genotyping Characterization of Leptospira Strains isolated from Multiple Sources in Colombia highlights the importance of intermediate species.</title>
        <authorList>
            <person name="Torres Higuera L."/>
            <person name="Rojas Tapias D."/>
            <person name="Jimenez Velasquez S."/>
            <person name="Renjifo Ibanez C."/>
        </authorList>
    </citation>
    <scope>NUCLEOTIDE SEQUENCE [LARGE SCALE GENOMIC DNA]</scope>
    <source>
        <strain evidence="10 11">Lep080</strain>
    </source>
</reference>
<evidence type="ECO:0000256" key="3">
    <source>
        <dbReference type="ARBA" id="ARBA00022801"/>
    </source>
</evidence>
<dbReference type="PANTHER" id="PTHR43806">
    <property type="entry name" value="PEPTIDASE S8"/>
    <property type="match status" value="1"/>
</dbReference>
<keyword evidence="11" id="KW-1185">Reference proteome</keyword>
<dbReference type="Pfam" id="PF22148">
    <property type="entry name" value="Fervidolysin_NPro-like"/>
    <property type="match status" value="1"/>
</dbReference>
<dbReference type="InterPro" id="IPR050131">
    <property type="entry name" value="Peptidase_S8_subtilisin-like"/>
</dbReference>
<gene>
    <name evidence="10" type="ORF">ACE5IX_10050</name>
</gene>
<dbReference type="PRINTS" id="PR00723">
    <property type="entry name" value="SUBTILISIN"/>
</dbReference>
<protein>
    <submittedName>
        <fullName evidence="10">S8 family serine peptidase</fullName>
    </submittedName>
</protein>
<evidence type="ECO:0000256" key="7">
    <source>
        <dbReference type="SAM" id="SignalP"/>
    </source>
</evidence>
<dbReference type="SUPFAM" id="SSF52743">
    <property type="entry name" value="Subtilisin-like"/>
    <property type="match status" value="1"/>
</dbReference>
<evidence type="ECO:0000313" key="10">
    <source>
        <dbReference type="EMBL" id="MFB5736851.1"/>
    </source>
</evidence>